<dbReference type="InterPro" id="IPR006598">
    <property type="entry name" value="CAP10"/>
</dbReference>
<evidence type="ECO:0000256" key="1">
    <source>
        <dbReference type="ARBA" id="ARBA00010118"/>
    </source>
</evidence>
<evidence type="ECO:0000313" key="4">
    <source>
        <dbReference type="EMBL" id="KAG2500689.1"/>
    </source>
</evidence>
<dbReference type="Pfam" id="PF05686">
    <property type="entry name" value="Glyco_transf_90"/>
    <property type="match status" value="1"/>
</dbReference>
<dbReference type="OrthoDB" id="541052at2759"/>
<evidence type="ECO:0000256" key="2">
    <source>
        <dbReference type="ARBA" id="ARBA00022679"/>
    </source>
</evidence>
<name>A0A835YN09_9CHLO</name>
<proteinExistence type="inferred from homology"/>
<keyword evidence="2" id="KW-0808">Transferase</keyword>
<dbReference type="AlphaFoldDB" id="A0A835YN09"/>
<keyword evidence="5" id="KW-1185">Reference proteome</keyword>
<evidence type="ECO:0000259" key="3">
    <source>
        <dbReference type="SMART" id="SM00672"/>
    </source>
</evidence>
<feature type="domain" description="Glycosyl transferase CAP10" evidence="3">
    <location>
        <begin position="85"/>
        <end position="306"/>
    </location>
</feature>
<organism evidence="4 5">
    <name type="scientific">Edaphochlamys debaryana</name>
    <dbReference type="NCBI Taxonomy" id="47281"/>
    <lineage>
        <taxon>Eukaryota</taxon>
        <taxon>Viridiplantae</taxon>
        <taxon>Chlorophyta</taxon>
        <taxon>core chlorophytes</taxon>
        <taxon>Chlorophyceae</taxon>
        <taxon>CS clade</taxon>
        <taxon>Chlamydomonadales</taxon>
        <taxon>Chlamydomonadales incertae sedis</taxon>
        <taxon>Edaphochlamys</taxon>
    </lineage>
</organism>
<dbReference type="InterPro" id="IPR051091">
    <property type="entry name" value="O-Glucosyltr/Glycosyltrsf_90"/>
</dbReference>
<evidence type="ECO:0000313" key="5">
    <source>
        <dbReference type="Proteomes" id="UP000612055"/>
    </source>
</evidence>
<dbReference type="EMBL" id="JAEHOE010000003">
    <property type="protein sequence ID" value="KAG2500689.1"/>
    <property type="molecule type" value="Genomic_DNA"/>
</dbReference>
<sequence length="324" mass="37224">MLTYASHRWDLQVERAERPAFVSTRFNASDLTDLYDDNLDADLAPWRARAAASPGGKLSTPQLVDWARRVAGQGLRNESTLKLVMVKDGRLGFPLESWIKDEPDKWPNALFLLNVNDVSMCAPPARDEDILVPLTTGSAEWTVDTFPFEHKTSKEWMDRIDVGILTSESTRKVVVDTKTRTVRGAEFMPLREAARFRFTLALDGITASFRLAKLLSLNSVVIKQESPWIEWYYRSLSPYGHYVPFWQHSRDDVLHVIDALRAQPEDKLQAIANKGQKFAYHYLRPEARKLYWRQALTEYRKLFGEDMDEYIDKQALPEAPMADA</sequence>
<dbReference type="PANTHER" id="PTHR12203">
    <property type="entry name" value="KDEL LYS-ASP-GLU-LEU CONTAINING - RELATED"/>
    <property type="match status" value="1"/>
</dbReference>
<dbReference type="PANTHER" id="PTHR12203:SF35">
    <property type="entry name" value="PROTEIN O-GLUCOSYLTRANSFERASE 1"/>
    <property type="match status" value="1"/>
</dbReference>
<comment type="caution">
    <text evidence="4">The sequence shown here is derived from an EMBL/GenBank/DDBJ whole genome shotgun (WGS) entry which is preliminary data.</text>
</comment>
<dbReference type="Proteomes" id="UP000612055">
    <property type="component" value="Unassembled WGS sequence"/>
</dbReference>
<dbReference type="GO" id="GO:0016740">
    <property type="term" value="F:transferase activity"/>
    <property type="evidence" value="ECO:0007669"/>
    <property type="project" value="UniProtKB-KW"/>
</dbReference>
<accession>A0A835YN09</accession>
<reference evidence="4" key="1">
    <citation type="journal article" date="2020" name="bioRxiv">
        <title>Comparative genomics of Chlamydomonas.</title>
        <authorList>
            <person name="Craig R.J."/>
            <person name="Hasan A.R."/>
            <person name="Ness R.W."/>
            <person name="Keightley P.D."/>
        </authorList>
    </citation>
    <scope>NUCLEOTIDE SEQUENCE</scope>
    <source>
        <strain evidence="4">CCAP 11/70</strain>
    </source>
</reference>
<protein>
    <recommendedName>
        <fullName evidence="3">Glycosyl transferase CAP10 domain-containing protein</fullName>
    </recommendedName>
</protein>
<comment type="similarity">
    <text evidence="1">Belongs to the glycosyltransferase 90 family.</text>
</comment>
<gene>
    <name evidence="4" type="ORF">HYH03_001455</name>
</gene>
<dbReference type="SMART" id="SM00672">
    <property type="entry name" value="CAP10"/>
    <property type="match status" value="1"/>
</dbReference>